<feature type="transmembrane region" description="Helical" evidence="1">
    <location>
        <begin position="130"/>
        <end position="155"/>
    </location>
</feature>
<dbReference type="Proteomes" id="UP000050865">
    <property type="component" value="Unassembled WGS sequence"/>
</dbReference>
<proteinExistence type="predicted"/>
<evidence type="ECO:0000256" key="1">
    <source>
        <dbReference type="SAM" id="Phobius"/>
    </source>
</evidence>
<accession>A0A0R2F9X4</accession>
<evidence type="ECO:0000313" key="3">
    <source>
        <dbReference type="Proteomes" id="UP000050865"/>
    </source>
</evidence>
<comment type="caution">
    <text evidence="2">The sequence shown here is derived from an EMBL/GenBank/DDBJ whole genome shotgun (WGS) entry which is preliminary data.</text>
</comment>
<organism evidence="2 3">
    <name type="scientific">Lacticaseibacillus camelliae DSM 22697 = JCM 13995</name>
    <dbReference type="NCBI Taxonomy" id="1423730"/>
    <lineage>
        <taxon>Bacteria</taxon>
        <taxon>Bacillati</taxon>
        <taxon>Bacillota</taxon>
        <taxon>Bacilli</taxon>
        <taxon>Lactobacillales</taxon>
        <taxon>Lactobacillaceae</taxon>
        <taxon>Lacticaseibacillus</taxon>
    </lineage>
</organism>
<feature type="transmembrane region" description="Helical" evidence="1">
    <location>
        <begin position="88"/>
        <end position="109"/>
    </location>
</feature>
<sequence>MVISMRFMERVASAIRYHKRVYLGEFLLTAVFCLASLALWTIRHANADMRQGFINRLEQLTTDGHAASGPVVQAVKAGYATLDTRYTLTWLVVVAINLLLCLVFGWWSVRHRRAESEAYLILGKSTWSIAAQYVAESLAVFIAAFLLIGLATFLLSDSLNHLLVNQSRNALTAEFSRSVSNTTANQSLRTLFEHKLTEFTGPGLFFPGPPPNEPQPPHQLFGIIPTALVGCGTIIGGQGLAALAELSVIKHRLLHTVSSPNQTHS</sequence>
<gene>
    <name evidence="2" type="ORF">FC75_GL001056</name>
</gene>
<feature type="transmembrane region" description="Helical" evidence="1">
    <location>
        <begin position="21"/>
        <end position="42"/>
    </location>
</feature>
<keyword evidence="1" id="KW-0472">Membrane</keyword>
<protein>
    <recommendedName>
        <fullName evidence="4">ABC3 transporter permease protein domain-containing protein</fullName>
    </recommendedName>
</protein>
<keyword evidence="3" id="KW-1185">Reference proteome</keyword>
<evidence type="ECO:0000313" key="2">
    <source>
        <dbReference type="EMBL" id="KRN25138.1"/>
    </source>
</evidence>
<name>A0A0R2F9X4_9LACO</name>
<feature type="transmembrane region" description="Helical" evidence="1">
    <location>
        <begin position="220"/>
        <end position="244"/>
    </location>
</feature>
<keyword evidence="1" id="KW-1133">Transmembrane helix</keyword>
<dbReference type="EMBL" id="AYZJ01000019">
    <property type="protein sequence ID" value="KRN25138.1"/>
    <property type="molecule type" value="Genomic_DNA"/>
</dbReference>
<dbReference type="AlphaFoldDB" id="A0A0R2F9X4"/>
<reference evidence="2 3" key="1">
    <citation type="journal article" date="2015" name="Genome Announc.">
        <title>Expanding the biotechnology potential of lactobacilli through comparative genomics of 213 strains and associated genera.</title>
        <authorList>
            <person name="Sun Z."/>
            <person name="Harris H.M."/>
            <person name="McCann A."/>
            <person name="Guo C."/>
            <person name="Argimon S."/>
            <person name="Zhang W."/>
            <person name="Yang X."/>
            <person name="Jeffery I.B."/>
            <person name="Cooney J.C."/>
            <person name="Kagawa T.F."/>
            <person name="Liu W."/>
            <person name="Song Y."/>
            <person name="Salvetti E."/>
            <person name="Wrobel A."/>
            <person name="Rasinkangas P."/>
            <person name="Parkhill J."/>
            <person name="Rea M.C."/>
            <person name="O'Sullivan O."/>
            <person name="Ritari J."/>
            <person name="Douillard F.P."/>
            <person name="Paul Ross R."/>
            <person name="Yang R."/>
            <person name="Briner A.E."/>
            <person name="Felis G.E."/>
            <person name="de Vos W.M."/>
            <person name="Barrangou R."/>
            <person name="Klaenhammer T.R."/>
            <person name="Caufield P.W."/>
            <person name="Cui Y."/>
            <person name="Zhang H."/>
            <person name="O'Toole P.W."/>
        </authorList>
    </citation>
    <scope>NUCLEOTIDE SEQUENCE [LARGE SCALE GENOMIC DNA]</scope>
    <source>
        <strain evidence="2 3">DSM 22697</strain>
    </source>
</reference>
<dbReference type="STRING" id="1423730.FC75_GL001056"/>
<keyword evidence="1" id="KW-0812">Transmembrane</keyword>
<dbReference type="PATRIC" id="fig|1423730.4.peg.1111"/>
<evidence type="ECO:0008006" key="4">
    <source>
        <dbReference type="Google" id="ProtNLM"/>
    </source>
</evidence>